<keyword evidence="7" id="KW-1003">Cell membrane</keyword>
<comment type="function">
    <text evidence="7">Involved in lipopolysaccharide (LPS) biosynthesis. Catalyzes the transfer of 3-deoxy-D-manno-octulosonate (Kdo) residue(s) from CMP-Kdo to lipid IV(A), the tetraacyldisaccharide-1,4'-bisphosphate precursor of lipid A.</text>
</comment>
<evidence type="ECO:0000259" key="8">
    <source>
        <dbReference type="Pfam" id="PF04413"/>
    </source>
</evidence>
<keyword evidence="7" id="KW-1133">Transmembrane helix</keyword>
<evidence type="ECO:0000256" key="1">
    <source>
        <dbReference type="ARBA" id="ARBA00004713"/>
    </source>
</evidence>
<dbReference type="RefSeq" id="WP_343841301.1">
    <property type="nucleotide sequence ID" value="NZ_BAAAEI010000003.1"/>
</dbReference>
<protein>
    <recommendedName>
        <fullName evidence="3 7">3-deoxy-D-manno-octulosonic acid transferase</fullName>
        <shortName evidence="7">Kdo transferase</shortName>
        <ecNumber evidence="2 7">2.4.99.12</ecNumber>
    </recommendedName>
    <alternativeName>
        <fullName evidence="5 7">Lipid IV(A) 3-deoxy-D-manno-octulosonic acid transferase</fullName>
    </alternativeName>
</protein>
<evidence type="ECO:0000256" key="6">
    <source>
        <dbReference type="ARBA" id="ARBA00049183"/>
    </source>
</evidence>
<evidence type="ECO:0000256" key="7">
    <source>
        <dbReference type="RuleBase" id="RU365103"/>
    </source>
</evidence>
<gene>
    <name evidence="9" type="primary">waaA</name>
    <name evidence="9" type="ORF">GCM10009092_04690</name>
</gene>
<dbReference type="Gene3D" id="3.40.50.11720">
    <property type="entry name" value="3-Deoxy-D-manno-octulosonic-acid transferase, N-terminal domain"/>
    <property type="match status" value="1"/>
</dbReference>
<evidence type="ECO:0000313" key="10">
    <source>
        <dbReference type="Proteomes" id="UP001501757"/>
    </source>
</evidence>
<dbReference type="EMBL" id="BAAAEI010000003">
    <property type="protein sequence ID" value="GAA0343145.1"/>
    <property type="molecule type" value="Genomic_DNA"/>
</dbReference>
<dbReference type="EC" id="2.4.99.12" evidence="2 7"/>
<dbReference type="PANTHER" id="PTHR42755:SF1">
    <property type="entry name" value="3-DEOXY-D-MANNO-OCTULOSONIC ACID TRANSFERASE, MITOCHONDRIAL-RELATED"/>
    <property type="match status" value="1"/>
</dbReference>
<dbReference type="NCBIfam" id="NF004388">
    <property type="entry name" value="PRK05749.1-4"/>
    <property type="match status" value="1"/>
</dbReference>
<dbReference type="Pfam" id="PF04413">
    <property type="entry name" value="Glycos_transf_N"/>
    <property type="match status" value="1"/>
</dbReference>
<comment type="similarity">
    <text evidence="7">Belongs to the glycosyltransferase group 1 family.</text>
</comment>
<dbReference type="SUPFAM" id="SSF53756">
    <property type="entry name" value="UDP-Glycosyltransferase/glycogen phosphorylase"/>
    <property type="match status" value="1"/>
</dbReference>
<dbReference type="PANTHER" id="PTHR42755">
    <property type="entry name" value="3-DEOXY-MANNO-OCTULOSONATE CYTIDYLYLTRANSFERASE"/>
    <property type="match status" value="1"/>
</dbReference>
<organism evidence="9 10">
    <name type="scientific">Bowmanella denitrificans</name>
    <dbReference type="NCBI Taxonomy" id="366582"/>
    <lineage>
        <taxon>Bacteria</taxon>
        <taxon>Pseudomonadati</taxon>
        <taxon>Pseudomonadota</taxon>
        <taxon>Gammaproteobacteria</taxon>
        <taxon>Alteromonadales</taxon>
        <taxon>Alteromonadaceae</taxon>
        <taxon>Bowmanella</taxon>
    </lineage>
</organism>
<dbReference type="InterPro" id="IPR039901">
    <property type="entry name" value="Kdotransferase"/>
</dbReference>
<evidence type="ECO:0000313" key="9">
    <source>
        <dbReference type="EMBL" id="GAA0343145.1"/>
    </source>
</evidence>
<dbReference type="InterPro" id="IPR038107">
    <property type="entry name" value="Glycos_transf_N_sf"/>
</dbReference>
<comment type="caution">
    <text evidence="9">The sequence shown here is derived from an EMBL/GenBank/DDBJ whole genome shotgun (WGS) entry which is preliminary data.</text>
</comment>
<comment type="subcellular location">
    <subcellularLocation>
        <location evidence="7">Cell membrane</location>
    </subcellularLocation>
</comment>
<keyword evidence="7" id="KW-0812">Transmembrane</keyword>
<evidence type="ECO:0000256" key="3">
    <source>
        <dbReference type="ARBA" id="ARBA00019077"/>
    </source>
</evidence>
<sequence>MPLLTSAYRPTLVQDMLRWSYSLLLTLLIPFAFASLLVKAAIRSKSYNRRRFERFGFIPRAPKAGGILLHCVSVGEVVAATGLIKKIQTLQPDLQITITTTTPTGSDRVKQTFGDSVHHFYLPFDLHMAMAGMLSRVKPSQVLIMEVELWPNLIHACWKKGIPVSVINARMTDRSVKGYQRLNMLAAPMLHKLHQVCTQGQRDYDNYLQLGISPEKLHLTNNIKFDLEIPEKTLLRADTLAQYGLANRRILIAGSTHEPEEAILLDAYKKLKTEFADLLLVLVPRHPHRFDLVAQLCQKQRLTLCRTSAQQPCNTGSDILLADEMGLLARLYAVADIAFVGGSLALRGGHNALEPAALAVPILMGPSQHNNPQICQILKQAGALKNVTDSQHIVMQARNWLTNPSGMQQAGEAGLAVLKANRGAIDATLACLFKLT</sequence>
<keyword evidence="4 7" id="KW-0808">Transferase</keyword>
<keyword evidence="10" id="KW-1185">Reference proteome</keyword>
<evidence type="ECO:0000256" key="4">
    <source>
        <dbReference type="ARBA" id="ARBA00022679"/>
    </source>
</evidence>
<evidence type="ECO:0000256" key="5">
    <source>
        <dbReference type="ARBA" id="ARBA00031445"/>
    </source>
</evidence>
<feature type="transmembrane region" description="Helical" evidence="7">
    <location>
        <begin position="20"/>
        <end position="42"/>
    </location>
</feature>
<dbReference type="Proteomes" id="UP001501757">
    <property type="component" value="Unassembled WGS sequence"/>
</dbReference>
<evidence type="ECO:0000256" key="2">
    <source>
        <dbReference type="ARBA" id="ARBA00012621"/>
    </source>
</evidence>
<keyword evidence="7" id="KW-0448">Lipopolysaccharide biosynthesis</keyword>
<name>A0ABN0WP33_9ALTE</name>
<keyword evidence="7" id="KW-0472">Membrane</keyword>
<proteinExistence type="inferred from homology"/>
<feature type="domain" description="3-deoxy-D-manno-octulosonic-acid transferase N-terminal" evidence="8">
    <location>
        <begin position="50"/>
        <end position="226"/>
    </location>
</feature>
<comment type="catalytic activity">
    <reaction evidence="6 7">
        <text>lipid IVA (E. coli) + CMP-3-deoxy-beta-D-manno-octulosonate = alpha-Kdo-(2-&gt;6)-lipid IVA (E. coli) + CMP + H(+)</text>
        <dbReference type="Rhea" id="RHEA:28066"/>
        <dbReference type="ChEBI" id="CHEBI:15378"/>
        <dbReference type="ChEBI" id="CHEBI:58603"/>
        <dbReference type="ChEBI" id="CHEBI:60364"/>
        <dbReference type="ChEBI" id="CHEBI:60377"/>
        <dbReference type="ChEBI" id="CHEBI:85987"/>
        <dbReference type="EC" id="2.4.99.12"/>
    </reaction>
</comment>
<accession>A0ABN0WP33</accession>
<comment type="pathway">
    <text evidence="1 7">Bacterial outer membrane biogenesis; LPS core biosynthesis.</text>
</comment>
<dbReference type="GO" id="GO:0016740">
    <property type="term" value="F:transferase activity"/>
    <property type="evidence" value="ECO:0007669"/>
    <property type="project" value="UniProtKB-KW"/>
</dbReference>
<reference evidence="9 10" key="1">
    <citation type="journal article" date="2019" name="Int. J. Syst. Evol. Microbiol.">
        <title>The Global Catalogue of Microorganisms (GCM) 10K type strain sequencing project: providing services to taxonomists for standard genome sequencing and annotation.</title>
        <authorList>
            <consortium name="The Broad Institute Genomics Platform"/>
            <consortium name="The Broad Institute Genome Sequencing Center for Infectious Disease"/>
            <person name="Wu L."/>
            <person name="Ma J."/>
        </authorList>
    </citation>
    <scope>NUCLEOTIDE SEQUENCE [LARGE SCALE GENOMIC DNA]</scope>
    <source>
        <strain evidence="9 10">JCM 13378</strain>
    </source>
</reference>
<dbReference type="InterPro" id="IPR007507">
    <property type="entry name" value="Glycos_transf_N"/>
</dbReference>
<dbReference type="Gene3D" id="3.40.50.2000">
    <property type="entry name" value="Glycogen Phosphorylase B"/>
    <property type="match status" value="1"/>
</dbReference>